<reference evidence="1 2" key="1">
    <citation type="submission" date="2019-12" db="EMBL/GenBank/DDBJ databases">
        <authorList>
            <person name="Wolfe R."/>
            <person name="Danczak R."/>
            <person name="Wilkins M."/>
        </authorList>
    </citation>
    <scope>NUCLEOTIDE SEQUENCE [LARGE SCALE GENOMIC DNA]</scope>
    <source>
        <strain evidence="1">X2_MaxBin.013</strain>
    </source>
</reference>
<comment type="caution">
    <text evidence="1">The sequence shown here is derived from an EMBL/GenBank/DDBJ whole genome shotgun (WGS) entry which is preliminary data.</text>
</comment>
<gene>
    <name evidence="1" type="ORF">FD145_435</name>
</gene>
<organism evidence="1 2">
    <name type="scientific">Candidatus Saganbacteria bacterium</name>
    <dbReference type="NCBI Taxonomy" id="2575572"/>
    <lineage>
        <taxon>Bacteria</taxon>
        <taxon>Bacillati</taxon>
        <taxon>Saganbacteria</taxon>
    </lineage>
</organism>
<dbReference type="Proteomes" id="UP000488506">
    <property type="component" value="Unassembled WGS sequence"/>
</dbReference>
<accession>A0A833L4F8</accession>
<dbReference type="AlphaFoldDB" id="A0A833L4F8"/>
<evidence type="ECO:0000313" key="2">
    <source>
        <dbReference type="Proteomes" id="UP000488506"/>
    </source>
</evidence>
<dbReference type="EMBL" id="WPAF01000005">
    <property type="protein sequence ID" value="KAF0134718.1"/>
    <property type="molecule type" value="Genomic_DNA"/>
</dbReference>
<evidence type="ECO:0000313" key="1">
    <source>
        <dbReference type="EMBL" id="KAF0134718.1"/>
    </source>
</evidence>
<protein>
    <submittedName>
        <fullName evidence="1">Uncharacterized protein</fullName>
    </submittedName>
</protein>
<proteinExistence type="predicted"/>
<name>A0A833L4F8_UNCSA</name>
<sequence>MSEDLKCGCVQFTKITVTPANSGKVKSVINNEIKIIDDLIKLVSMGEKIEVLKKILGRDPNDKIRNYFFTEAYKILAKGKLSASGYEAAIDKIVDKIIADALAKGIITASQKDKVKLDLIYALKQDGVKKTLTRTKEVIAPEASLSGWANNIAEYAAYTKEGNELWDKTVDEYTAIKKTLTRETIAKFATFAVGKKRKDTVAFLITETGKAETSLERGLRPETKTKIEAIKKVRCDAHGAGCSDVKVEKLTSGALVCVQEALKKLLVEQKAYTLDPKVQKQIKPSSLVAYRADKNLHSDSAFGINMHNGRIRLEGNFSGGIVLNIGDYNTRSIGSFDFLPTGQASISQTNQVFSVEGRLGNYRLGGGVFGVPFEGNLGLGPINASARKHEVGGHFYGYGVNRSYAPDFYLGGKYVAYTSDTPRFPNPNYLGVDVNLQYAQSFYNYSNTSWKYFIASSFRYGEERGYVPDPKYVFVEKGYLSGSFLGEGGLQLSVDNVGIPWLAYLGGGTSIPMQEERSDALSRQTQFNLYPGGTIFGGFIIQDPNVGIFSFDARYTGSPFGQQLNASIAYERPNTGPLTPFADVTYNWEQTPYFDNHKLLFGGGVKDWSWKFLSLRMSLNAGLQVYNSTPGFVGLLNITGTIGSPRVPQSGGHYQQITTLVPSARPLEYTWLRRRGNDGMVPSTIEIDAHRTAAYASAFKMGALTDYELISIPANLEQDAKSADATFYGYTPAEGESVTIGDVAPVGFFVGNVGNAASASTLTNATVQERRPVSKSEIIKIFGSVAVLWKQFLEDPAKHEEENLIFKASNIENEVKEKITDTAKQKAFLDILKQAQIKVNPMQRYLAHIYSISHDKLNVLRIGYARHIMKKNGVAVKQSTEGTRTAEKLIAAVNILITVENNSAGVDYKKLKAELEAKVVGEETMKFAKNLLKKIGVKLGSNVAVKVDALNAISKALVDVILTYAYSTTSKTKEDEKIKLPTLPQFELMLG</sequence>